<dbReference type="InterPro" id="IPR015590">
    <property type="entry name" value="Aldehyde_DH_dom"/>
</dbReference>
<reference evidence="8" key="1">
    <citation type="submission" date="2022-07" db="EMBL/GenBank/DDBJ databases">
        <title>Fungi with potential for degradation of polypropylene.</title>
        <authorList>
            <person name="Gostincar C."/>
        </authorList>
    </citation>
    <scope>NUCLEOTIDE SEQUENCE</scope>
    <source>
        <strain evidence="8">EXF-13287</strain>
    </source>
</reference>
<evidence type="ECO:0000256" key="4">
    <source>
        <dbReference type="ARBA" id="ARBA00049194"/>
    </source>
</evidence>
<dbReference type="PROSITE" id="PS00687">
    <property type="entry name" value="ALDEHYDE_DEHYDR_GLU"/>
    <property type="match status" value="1"/>
</dbReference>
<protein>
    <recommendedName>
        <fullName evidence="3">aldehyde dehydrogenase (NAD(+))</fullName>
        <ecNumber evidence="3">1.2.1.3</ecNumber>
    </recommendedName>
</protein>
<dbReference type="Gene3D" id="3.40.605.10">
    <property type="entry name" value="Aldehyde Dehydrogenase, Chain A, domain 1"/>
    <property type="match status" value="1"/>
</dbReference>
<feature type="active site" evidence="5">
    <location>
        <position position="317"/>
    </location>
</feature>
<dbReference type="PROSITE" id="PS00070">
    <property type="entry name" value="ALDEHYDE_DEHYDR_CYS"/>
    <property type="match status" value="1"/>
</dbReference>
<dbReference type="AlphaFoldDB" id="A0AA38W2P4"/>
<dbReference type="EMBL" id="JANBVN010000020">
    <property type="protein sequence ID" value="KAJ9161631.1"/>
    <property type="molecule type" value="Genomic_DNA"/>
</dbReference>
<evidence type="ECO:0000256" key="3">
    <source>
        <dbReference type="ARBA" id="ARBA00024226"/>
    </source>
</evidence>
<gene>
    <name evidence="8" type="ORF">NKR19_g2100</name>
</gene>
<evidence type="ECO:0000313" key="9">
    <source>
        <dbReference type="Proteomes" id="UP001174691"/>
    </source>
</evidence>
<dbReference type="EC" id="1.2.1.3" evidence="3"/>
<dbReference type="Proteomes" id="UP001174691">
    <property type="component" value="Unassembled WGS sequence"/>
</dbReference>
<feature type="domain" description="Aldehyde dehydrogenase" evidence="7">
    <location>
        <begin position="446"/>
        <end position="526"/>
    </location>
</feature>
<comment type="catalytic activity">
    <reaction evidence="4">
        <text>an aldehyde + NAD(+) + H2O = a carboxylate + NADH + 2 H(+)</text>
        <dbReference type="Rhea" id="RHEA:16185"/>
        <dbReference type="ChEBI" id="CHEBI:15377"/>
        <dbReference type="ChEBI" id="CHEBI:15378"/>
        <dbReference type="ChEBI" id="CHEBI:17478"/>
        <dbReference type="ChEBI" id="CHEBI:29067"/>
        <dbReference type="ChEBI" id="CHEBI:57540"/>
        <dbReference type="ChEBI" id="CHEBI:57945"/>
        <dbReference type="EC" id="1.2.1.3"/>
    </reaction>
</comment>
<dbReference type="InterPro" id="IPR016163">
    <property type="entry name" value="Ald_DH_C"/>
</dbReference>
<dbReference type="InterPro" id="IPR016160">
    <property type="entry name" value="Ald_DH_CS_CYS"/>
</dbReference>
<evidence type="ECO:0000256" key="2">
    <source>
        <dbReference type="ARBA" id="ARBA00023002"/>
    </source>
</evidence>
<proteinExistence type="inferred from homology"/>
<dbReference type="Pfam" id="PF00171">
    <property type="entry name" value="Aldedh"/>
    <property type="match status" value="2"/>
</dbReference>
<evidence type="ECO:0000259" key="7">
    <source>
        <dbReference type="Pfam" id="PF00171"/>
    </source>
</evidence>
<keyword evidence="2 6" id="KW-0560">Oxidoreductase</keyword>
<name>A0AA38W2P4_9PEZI</name>
<dbReference type="Gene3D" id="3.40.309.10">
    <property type="entry name" value="Aldehyde Dehydrogenase, Chain A, domain 2"/>
    <property type="match status" value="2"/>
</dbReference>
<comment type="caution">
    <text evidence="8">The sequence shown here is derived from an EMBL/GenBank/DDBJ whole genome shotgun (WGS) entry which is preliminary data.</text>
</comment>
<evidence type="ECO:0000256" key="5">
    <source>
        <dbReference type="PROSITE-ProRule" id="PRU10007"/>
    </source>
</evidence>
<organism evidence="8 9">
    <name type="scientific">Coniochaeta hoffmannii</name>
    <dbReference type="NCBI Taxonomy" id="91930"/>
    <lineage>
        <taxon>Eukaryota</taxon>
        <taxon>Fungi</taxon>
        <taxon>Dikarya</taxon>
        <taxon>Ascomycota</taxon>
        <taxon>Pezizomycotina</taxon>
        <taxon>Sordariomycetes</taxon>
        <taxon>Sordariomycetidae</taxon>
        <taxon>Coniochaetales</taxon>
        <taxon>Coniochaetaceae</taxon>
        <taxon>Coniochaeta</taxon>
    </lineage>
</organism>
<dbReference type="InterPro" id="IPR029510">
    <property type="entry name" value="Ald_DH_CS_GLU"/>
</dbReference>
<dbReference type="PANTHER" id="PTHR11699">
    <property type="entry name" value="ALDEHYDE DEHYDROGENASE-RELATED"/>
    <property type="match status" value="1"/>
</dbReference>
<evidence type="ECO:0000313" key="8">
    <source>
        <dbReference type="EMBL" id="KAJ9161631.1"/>
    </source>
</evidence>
<dbReference type="InterPro" id="IPR016161">
    <property type="entry name" value="Ald_DH/histidinol_DH"/>
</dbReference>
<sequence>MGVAGAIDAALPELPLLLQQLLSVDFPQYVWPASWALLGVMVLWHMIRREEEGQRYKVPAARYPEKHEILERPSIKKSGTTSIQCYAPATGQLLGSINPSIPASIDRAIAAAQTAQETWARTTFPQRRAVLRALLRHVLDNQEEICRAACLDSGKTMVDAELGEIMVTAEKLRWTIRHGEAALAPSRRPTNLLMAYKRNEVRYEPLGVVAALVSWNYPFHNFISPVISALFAGNGVVVKVSEQVAWSAAYFTAVARGALVACGHDPALVQTVVCWPEMAGYLTAHPGIKHITFIGSRAVCQKVAASAAKPLTPLVAELGGKDAAVVLDSVGEGDLERVIATLMRGTFQASGQNCIGIERIVAAPRVYTRLVEMLEPRVRALSLGPEGDVGGMISDANFGKLEGLVGDAIRKGARVLVGGKRYTHPDYPRRSALARLWSLCGLEGKAEDLLALANAPGYGLGSSVWGSERDPVLKQVVSGLQAGMVAVNDFASFAATHMPFGGVRGSGYGRFYGEEGLKGLCNIKSVCEDRFGWLGIRTSIPRPIRYPVPSQERSWRFAKGVVEVGYATTVKGKLAGLLGMMKNM</sequence>
<dbReference type="SUPFAM" id="SSF53720">
    <property type="entry name" value="ALDH-like"/>
    <property type="match status" value="1"/>
</dbReference>
<feature type="domain" description="Aldehyde dehydrogenase" evidence="7">
    <location>
        <begin position="78"/>
        <end position="422"/>
    </location>
</feature>
<dbReference type="GO" id="GO:0004029">
    <property type="term" value="F:aldehyde dehydrogenase (NAD+) activity"/>
    <property type="evidence" value="ECO:0007669"/>
    <property type="project" value="UniProtKB-EC"/>
</dbReference>
<dbReference type="InterPro" id="IPR016162">
    <property type="entry name" value="Ald_DH_N"/>
</dbReference>
<comment type="similarity">
    <text evidence="1 6">Belongs to the aldehyde dehydrogenase family.</text>
</comment>
<evidence type="ECO:0000256" key="1">
    <source>
        <dbReference type="ARBA" id="ARBA00009986"/>
    </source>
</evidence>
<keyword evidence="9" id="KW-1185">Reference proteome</keyword>
<accession>A0AA38W2P4</accession>
<evidence type="ECO:0000256" key="6">
    <source>
        <dbReference type="RuleBase" id="RU003345"/>
    </source>
</evidence>